<accession>G0U0D2</accession>
<protein>
    <submittedName>
        <fullName evidence="2">Uncharacterized protein</fullName>
    </submittedName>
</protein>
<sequence>MGDFFVPKTGWERVLGTLLRRQPFEKSPPIFSNSVSNTKTKRFSAVSQPFPAKDTEKTLKRDSGGRTADLIEEKARFPGQMPGKQKGTNRLHLTKKDAGKEKLKGKYGQINI</sequence>
<feature type="compositionally biased region" description="Basic and acidic residues" evidence="1">
    <location>
        <begin position="53"/>
        <end position="76"/>
    </location>
</feature>
<feature type="region of interest" description="Disordered" evidence="1">
    <location>
        <begin position="41"/>
        <end position="112"/>
    </location>
</feature>
<evidence type="ECO:0000256" key="1">
    <source>
        <dbReference type="SAM" id="MobiDB-lite"/>
    </source>
</evidence>
<evidence type="ECO:0000313" key="2">
    <source>
        <dbReference type="EMBL" id="CCC49530.1"/>
    </source>
</evidence>
<dbReference type="AlphaFoldDB" id="G0U0D2"/>
<feature type="compositionally biased region" description="Basic and acidic residues" evidence="1">
    <location>
        <begin position="94"/>
        <end position="104"/>
    </location>
</feature>
<name>G0U0D2_TRYVY</name>
<reference evidence="2" key="1">
    <citation type="journal article" date="2012" name="Proc. Natl. Acad. Sci. U.S.A.">
        <title>Antigenic diversity is generated by distinct evolutionary mechanisms in African trypanosome species.</title>
        <authorList>
            <person name="Jackson A.P."/>
            <person name="Berry A."/>
            <person name="Aslett M."/>
            <person name="Allison H.C."/>
            <person name="Burton P."/>
            <person name="Vavrova-Anderson J."/>
            <person name="Brown R."/>
            <person name="Browne H."/>
            <person name="Corton N."/>
            <person name="Hauser H."/>
            <person name="Gamble J."/>
            <person name="Gilderthorp R."/>
            <person name="Marcello L."/>
            <person name="McQuillan J."/>
            <person name="Otto T.D."/>
            <person name="Quail M.A."/>
            <person name="Sanders M.J."/>
            <person name="van Tonder A."/>
            <person name="Ginger M.L."/>
            <person name="Field M.C."/>
            <person name="Barry J.D."/>
            <person name="Hertz-Fowler C."/>
            <person name="Berriman M."/>
        </authorList>
    </citation>
    <scope>NUCLEOTIDE SEQUENCE</scope>
    <source>
        <strain evidence="2">Y486</strain>
    </source>
</reference>
<organism evidence="2">
    <name type="scientific">Trypanosoma vivax (strain Y486)</name>
    <dbReference type="NCBI Taxonomy" id="1055687"/>
    <lineage>
        <taxon>Eukaryota</taxon>
        <taxon>Discoba</taxon>
        <taxon>Euglenozoa</taxon>
        <taxon>Kinetoplastea</taxon>
        <taxon>Metakinetoplastina</taxon>
        <taxon>Trypanosomatida</taxon>
        <taxon>Trypanosomatidae</taxon>
        <taxon>Trypanosoma</taxon>
        <taxon>Duttonella</taxon>
    </lineage>
</organism>
<dbReference type="EMBL" id="HE573024">
    <property type="protein sequence ID" value="CCC49530.1"/>
    <property type="molecule type" value="Genomic_DNA"/>
</dbReference>
<proteinExistence type="predicted"/>
<gene>
    <name evidence="2" type="ORF">TVY486_0801390</name>
</gene>